<accession>A0AAN4Z553</accession>
<dbReference type="EMBL" id="BTRK01000001">
    <property type="protein sequence ID" value="GMR33504.1"/>
    <property type="molecule type" value="Genomic_DNA"/>
</dbReference>
<dbReference type="Proteomes" id="UP001328107">
    <property type="component" value="Unassembled WGS sequence"/>
</dbReference>
<evidence type="ECO:0000313" key="2">
    <source>
        <dbReference type="Proteomes" id="UP001328107"/>
    </source>
</evidence>
<proteinExistence type="predicted"/>
<evidence type="ECO:0000313" key="1">
    <source>
        <dbReference type="EMBL" id="GMR33504.1"/>
    </source>
</evidence>
<feature type="non-terminal residue" evidence="1">
    <location>
        <position position="106"/>
    </location>
</feature>
<name>A0AAN4Z553_9BILA</name>
<protein>
    <submittedName>
        <fullName evidence="1">Uncharacterized protein</fullName>
    </submittedName>
</protein>
<reference evidence="2" key="1">
    <citation type="submission" date="2022-10" db="EMBL/GenBank/DDBJ databases">
        <title>Genome assembly of Pristionchus species.</title>
        <authorList>
            <person name="Yoshida K."/>
            <person name="Sommer R.J."/>
        </authorList>
    </citation>
    <scope>NUCLEOTIDE SEQUENCE [LARGE SCALE GENOMIC DNA]</scope>
    <source>
        <strain evidence="2">RS5460</strain>
    </source>
</reference>
<organism evidence="1 2">
    <name type="scientific">Pristionchus mayeri</name>
    <dbReference type="NCBI Taxonomy" id="1317129"/>
    <lineage>
        <taxon>Eukaryota</taxon>
        <taxon>Metazoa</taxon>
        <taxon>Ecdysozoa</taxon>
        <taxon>Nematoda</taxon>
        <taxon>Chromadorea</taxon>
        <taxon>Rhabditida</taxon>
        <taxon>Rhabditina</taxon>
        <taxon>Diplogasteromorpha</taxon>
        <taxon>Diplogasteroidea</taxon>
        <taxon>Neodiplogasteridae</taxon>
        <taxon>Pristionchus</taxon>
    </lineage>
</organism>
<keyword evidence="2" id="KW-1185">Reference proteome</keyword>
<dbReference type="AlphaFoldDB" id="A0AAN4Z553"/>
<comment type="caution">
    <text evidence="1">The sequence shown here is derived from an EMBL/GenBank/DDBJ whole genome shotgun (WGS) entry which is preliminary data.</text>
</comment>
<sequence>MSLVQTCEVDEKEASYFLTAIDDQTITKSLYNANGKCGNVGVSATKNLVTKCDFSTKGQPVPVSFYVSRKSVVVDIDVVCFKNNRYGIAVAMNRERKSRKRDEADQ</sequence>
<gene>
    <name evidence="1" type="ORF">PMAYCL1PPCAC_03699</name>
</gene>